<reference evidence="18 19" key="1">
    <citation type="submission" date="2017-07" db="EMBL/GenBank/DDBJ databases">
        <title>Isolation and whole genome analysis of endospore-forming bacteria from heroin.</title>
        <authorList>
            <person name="Kalinowski J."/>
            <person name="Ahrens B."/>
            <person name="Al-Dilaimi A."/>
            <person name="Winkler A."/>
            <person name="Wibberg D."/>
            <person name="Schleenbecker U."/>
            <person name="Ruckert C."/>
            <person name="Wolfel R."/>
            <person name="Grass G."/>
        </authorList>
    </citation>
    <scope>NUCLEOTIDE SEQUENCE [LARGE SCALE GENOMIC DNA]</scope>
    <source>
        <strain evidence="18 19">7528</strain>
    </source>
</reference>
<dbReference type="HAMAP" id="MF_00053">
    <property type="entry name" value="RNase_HIII"/>
    <property type="match status" value="1"/>
</dbReference>
<dbReference type="CDD" id="cd06590">
    <property type="entry name" value="RNase_HII_bacteria_HIII_like"/>
    <property type="match status" value="1"/>
</dbReference>
<dbReference type="InterPro" id="IPR036397">
    <property type="entry name" value="RNaseH_sf"/>
</dbReference>
<dbReference type="InterPro" id="IPR004641">
    <property type="entry name" value="RNase_HIII"/>
</dbReference>
<comment type="function">
    <text evidence="3 14">Endonuclease that specifically degrades the RNA of RNA-DNA hybrids.</text>
</comment>
<evidence type="ECO:0000256" key="2">
    <source>
        <dbReference type="ARBA" id="ARBA00001946"/>
    </source>
</evidence>
<dbReference type="SUPFAM" id="SSF53098">
    <property type="entry name" value="Ribonuclease H-like"/>
    <property type="match status" value="1"/>
</dbReference>
<dbReference type="Pfam" id="PF11858">
    <property type="entry name" value="DUF3378"/>
    <property type="match status" value="1"/>
</dbReference>
<dbReference type="GO" id="GO:0000287">
    <property type="term" value="F:magnesium ion binding"/>
    <property type="evidence" value="ECO:0007669"/>
    <property type="project" value="UniProtKB-UniRule"/>
</dbReference>
<dbReference type="GO" id="GO:0006298">
    <property type="term" value="P:mismatch repair"/>
    <property type="evidence" value="ECO:0007669"/>
    <property type="project" value="TreeGrafter"/>
</dbReference>
<evidence type="ECO:0000256" key="1">
    <source>
        <dbReference type="ARBA" id="ARBA00000077"/>
    </source>
</evidence>
<keyword evidence="10 14" id="KW-0479">Metal-binding</keyword>
<proteinExistence type="inferred from homology"/>
<evidence type="ECO:0000313" key="18">
    <source>
        <dbReference type="EMBL" id="PAD21683.1"/>
    </source>
</evidence>
<comment type="similarity">
    <text evidence="5 14">Belongs to the RNase HII family. RnhC subfamily.</text>
</comment>
<evidence type="ECO:0000256" key="12">
    <source>
        <dbReference type="ARBA" id="ARBA00022801"/>
    </source>
</evidence>
<evidence type="ECO:0000313" key="19">
    <source>
        <dbReference type="Proteomes" id="UP000216013"/>
    </source>
</evidence>
<evidence type="ECO:0000256" key="15">
    <source>
        <dbReference type="PROSITE-ProRule" id="PRU01319"/>
    </source>
</evidence>
<keyword evidence="11 14" id="KW-0255">Endonuclease</keyword>
<dbReference type="GO" id="GO:0043137">
    <property type="term" value="P:DNA replication, removal of RNA primer"/>
    <property type="evidence" value="ECO:0007669"/>
    <property type="project" value="TreeGrafter"/>
</dbReference>
<evidence type="ECO:0000256" key="5">
    <source>
        <dbReference type="ARBA" id="ARBA00008378"/>
    </source>
</evidence>
<keyword evidence="13 14" id="KW-0460">Magnesium</keyword>
<name>A0A268AC26_9BACI</name>
<organism evidence="18 19">
    <name type="scientific">Terribacillus saccharophilus</name>
    <dbReference type="NCBI Taxonomy" id="361277"/>
    <lineage>
        <taxon>Bacteria</taxon>
        <taxon>Bacillati</taxon>
        <taxon>Bacillota</taxon>
        <taxon>Bacilli</taxon>
        <taxon>Bacillales</taxon>
        <taxon>Bacillaceae</taxon>
        <taxon>Terribacillus</taxon>
    </lineage>
</organism>
<protein>
    <recommendedName>
        <fullName evidence="7 14">Ribonuclease HIII</fullName>
        <shortName evidence="14">RNase HIII</shortName>
        <ecNumber evidence="6 14">3.1.26.4</ecNumber>
    </recommendedName>
</protein>
<gene>
    <name evidence="14" type="primary">rnhC</name>
    <name evidence="18" type="ORF">CHH64_07605</name>
</gene>
<keyword evidence="8 14" id="KW-0963">Cytoplasm</keyword>
<evidence type="ECO:0000256" key="4">
    <source>
        <dbReference type="ARBA" id="ARBA00004496"/>
    </source>
</evidence>
<evidence type="ECO:0000256" key="10">
    <source>
        <dbReference type="ARBA" id="ARBA00022723"/>
    </source>
</evidence>
<evidence type="ECO:0000256" key="8">
    <source>
        <dbReference type="ARBA" id="ARBA00022490"/>
    </source>
</evidence>
<sequence>MGQIVLQLPLDTIQQMKVNYSRTEKPAPPGAIFSAKTPSCSITAYKSGKVLFQGKAPETEANKWGTASAPPKGPKPGVKDHKHPAPKGPAGLKPSVNDHRYAPAPTLFSSSHIGSDEAGTGDFFGPITVASVYVDKSQFALLKELGVKDSKLLKDDAIQRIAKDLMHVELPYSLLVMRNERYNQLQQRGWSQGKMKTMMHHHAIQNLLAKIAPTQPEGILIDQFQLPSTYIKHLATEDERLQQNVSFMTKAESHSLAVAAASIISRASFVREMDKLSKQAGFTIPKGASAAVDQAAGRLIRTHGRQALPVFTKMHFANSAKAEKFV</sequence>
<dbReference type="AlphaFoldDB" id="A0A268AC26"/>
<evidence type="ECO:0000256" key="7">
    <source>
        <dbReference type="ARBA" id="ARBA00021407"/>
    </source>
</evidence>
<dbReference type="Proteomes" id="UP000216013">
    <property type="component" value="Unassembled WGS sequence"/>
</dbReference>
<keyword evidence="12 14" id="KW-0378">Hydrolase</keyword>
<evidence type="ECO:0000256" key="13">
    <source>
        <dbReference type="ARBA" id="ARBA00022842"/>
    </source>
</evidence>
<comment type="caution">
    <text evidence="18">The sequence shown here is derived from an EMBL/GenBank/DDBJ whole genome shotgun (WGS) entry which is preliminary data.</text>
</comment>
<dbReference type="PROSITE" id="PS51975">
    <property type="entry name" value="RNASE_H_2"/>
    <property type="match status" value="1"/>
</dbReference>
<comment type="catalytic activity">
    <reaction evidence="1 14 15">
        <text>Endonucleolytic cleavage to 5'-phosphomonoester.</text>
        <dbReference type="EC" id="3.1.26.4"/>
    </reaction>
</comment>
<evidence type="ECO:0000256" key="3">
    <source>
        <dbReference type="ARBA" id="ARBA00004065"/>
    </source>
</evidence>
<dbReference type="InterPro" id="IPR024567">
    <property type="entry name" value="RNase_HII/HIII_dom"/>
</dbReference>
<evidence type="ECO:0000256" key="11">
    <source>
        <dbReference type="ARBA" id="ARBA00022759"/>
    </source>
</evidence>
<dbReference type="InterPro" id="IPR012295">
    <property type="entry name" value="TBP_dom_sf"/>
</dbReference>
<dbReference type="GO" id="GO:0003723">
    <property type="term" value="F:RNA binding"/>
    <property type="evidence" value="ECO:0007669"/>
    <property type="project" value="UniProtKB-UniRule"/>
</dbReference>
<dbReference type="GO" id="GO:0032299">
    <property type="term" value="C:ribonuclease H2 complex"/>
    <property type="evidence" value="ECO:0007669"/>
    <property type="project" value="TreeGrafter"/>
</dbReference>
<feature type="binding site" evidence="14 15">
    <location>
        <position position="117"/>
    </location>
    <ligand>
        <name>a divalent metal cation</name>
        <dbReference type="ChEBI" id="CHEBI:60240"/>
    </ligand>
</feature>
<dbReference type="PIRSF" id="PIRSF037748">
    <property type="entry name" value="RnhC"/>
    <property type="match status" value="1"/>
</dbReference>
<dbReference type="InterPro" id="IPR001352">
    <property type="entry name" value="RNase_HII/HIII"/>
</dbReference>
<dbReference type="CDD" id="cd14796">
    <property type="entry name" value="RNAse_HIII_N"/>
    <property type="match status" value="1"/>
</dbReference>
<dbReference type="Gene3D" id="3.30.420.10">
    <property type="entry name" value="Ribonuclease H-like superfamily/Ribonuclease H"/>
    <property type="match status" value="1"/>
</dbReference>
<dbReference type="InterPro" id="IPR024568">
    <property type="entry name" value="RNase_HIII_N"/>
</dbReference>
<dbReference type="GO" id="GO:0004523">
    <property type="term" value="F:RNA-DNA hybrid ribonuclease activity"/>
    <property type="evidence" value="ECO:0007669"/>
    <property type="project" value="UniProtKB-UniRule"/>
</dbReference>
<dbReference type="Gene3D" id="3.30.310.10">
    <property type="entry name" value="TATA-Binding Protein"/>
    <property type="match status" value="1"/>
</dbReference>
<feature type="binding site" evidence="14 15">
    <location>
        <position position="222"/>
    </location>
    <ligand>
        <name>a divalent metal cation</name>
        <dbReference type="ChEBI" id="CHEBI:60240"/>
    </ligand>
</feature>
<dbReference type="FunFam" id="3.30.420.10:FF:000047">
    <property type="entry name" value="Ribonuclease HIII"/>
    <property type="match status" value="1"/>
</dbReference>
<comment type="subcellular location">
    <subcellularLocation>
        <location evidence="4 14">Cytoplasm</location>
    </subcellularLocation>
</comment>
<dbReference type="NCBIfam" id="TIGR00716">
    <property type="entry name" value="rnhC"/>
    <property type="match status" value="1"/>
</dbReference>
<evidence type="ECO:0000259" key="17">
    <source>
        <dbReference type="PROSITE" id="PS51975"/>
    </source>
</evidence>
<dbReference type="EMBL" id="NPBV01000008">
    <property type="protein sequence ID" value="PAD21683.1"/>
    <property type="molecule type" value="Genomic_DNA"/>
</dbReference>
<feature type="region of interest" description="Disordered" evidence="16">
    <location>
        <begin position="61"/>
        <end position="103"/>
    </location>
</feature>
<comment type="cofactor">
    <cofactor evidence="14 15">
        <name>Mn(2+)</name>
        <dbReference type="ChEBI" id="CHEBI:29035"/>
    </cofactor>
    <cofactor evidence="14 15">
        <name>Mg(2+)</name>
        <dbReference type="ChEBI" id="CHEBI:18420"/>
    </cofactor>
    <text evidence="14 15">Manganese or magnesium. Binds 1 divalent metal ion per monomer in the absence of substrate. May bind a second metal ion after substrate binding.</text>
</comment>
<evidence type="ECO:0000256" key="16">
    <source>
        <dbReference type="SAM" id="MobiDB-lite"/>
    </source>
</evidence>
<keyword evidence="9 14" id="KW-0540">Nuclease</keyword>
<feature type="domain" description="RNase H type-2" evidence="17">
    <location>
        <begin position="110"/>
        <end position="326"/>
    </location>
</feature>
<dbReference type="PANTHER" id="PTHR10954">
    <property type="entry name" value="RIBONUCLEASE H2 SUBUNIT A"/>
    <property type="match status" value="1"/>
</dbReference>
<dbReference type="InterPro" id="IPR012337">
    <property type="entry name" value="RNaseH-like_sf"/>
</dbReference>
<dbReference type="EC" id="3.1.26.4" evidence="6 14"/>
<evidence type="ECO:0000256" key="14">
    <source>
        <dbReference type="HAMAP-Rule" id="MF_00053"/>
    </source>
</evidence>
<dbReference type="Pfam" id="PF01351">
    <property type="entry name" value="RNase_HII"/>
    <property type="match status" value="1"/>
</dbReference>
<evidence type="ECO:0000256" key="9">
    <source>
        <dbReference type="ARBA" id="ARBA00022722"/>
    </source>
</evidence>
<evidence type="ECO:0000256" key="6">
    <source>
        <dbReference type="ARBA" id="ARBA00012180"/>
    </source>
</evidence>
<accession>A0A268AC26</accession>
<feature type="binding site" evidence="14 15">
    <location>
        <position position="116"/>
    </location>
    <ligand>
        <name>a divalent metal cation</name>
        <dbReference type="ChEBI" id="CHEBI:60240"/>
    </ligand>
</feature>
<dbReference type="GO" id="GO:0005737">
    <property type="term" value="C:cytoplasm"/>
    <property type="evidence" value="ECO:0007669"/>
    <property type="project" value="UniProtKB-SubCell"/>
</dbReference>
<comment type="cofactor">
    <cofactor evidence="2">
        <name>Mg(2+)</name>
        <dbReference type="ChEBI" id="CHEBI:18420"/>
    </cofactor>
</comment>
<dbReference type="PANTHER" id="PTHR10954:SF23">
    <property type="entry name" value="RIBONUCLEASE"/>
    <property type="match status" value="1"/>
</dbReference>